<reference evidence="2 3" key="1">
    <citation type="submission" date="2023-02" db="EMBL/GenBank/DDBJ databases">
        <title>LHISI_Scaffold_Assembly.</title>
        <authorList>
            <person name="Stuart O.P."/>
            <person name="Cleave R."/>
            <person name="Magrath M.J.L."/>
            <person name="Mikheyev A.S."/>
        </authorList>
    </citation>
    <scope>NUCLEOTIDE SEQUENCE [LARGE SCALE GENOMIC DNA]</scope>
    <source>
        <strain evidence="2">Daus_M_001</strain>
        <tissue evidence="2">Leg muscle</tissue>
    </source>
</reference>
<feature type="compositionally biased region" description="Polar residues" evidence="1">
    <location>
        <begin position="123"/>
        <end position="144"/>
    </location>
</feature>
<comment type="caution">
    <text evidence="2">The sequence shown here is derived from an EMBL/GenBank/DDBJ whole genome shotgun (WGS) entry which is preliminary data.</text>
</comment>
<dbReference type="Proteomes" id="UP001159363">
    <property type="component" value="Chromosome 9"/>
</dbReference>
<keyword evidence="3" id="KW-1185">Reference proteome</keyword>
<evidence type="ECO:0000313" key="3">
    <source>
        <dbReference type="Proteomes" id="UP001159363"/>
    </source>
</evidence>
<organism evidence="2 3">
    <name type="scientific">Dryococelus australis</name>
    <dbReference type="NCBI Taxonomy" id="614101"/>
    <lineage>
        <taxon>Eukaryota</taxon>
        <taxon>Metazoa</taxon>
        <taxon>Ecdysozoa</taxon>
        <taxon>Arthropoda</taxon>
        <taxon>Hexapoda</taxon>
        <taxon>Insecta</taxon>
        <taxon>Pterygota</taxon>
        <taxon>Neoptera</taxon>
        <taxon>Polyneoptera</taxon>
        <taxon>Phasmatodea</taxon>
        <taxon>Verophasmatodea</taxon>
        <taxon>Anareolatae</taxon>
        <taxon>Phasmatidae</taxon>
        <taxon>Eurycanthinae</taxon>
        <taxon>Dryococelus</taxon>
    </lineage>
</organism>
<feature type="region of interest" description="Disordered" evidence="1">
    <location>
        <begin position="98"/>
        <end position="147"/>
    </location>
</feature>
<gene>
    <name evidence="2" type="ORF">PR048_024334</name>
</gene>
<feature type="compositionally biased region" description="Polar residues" evidence="1">
    <location>
        <begin position="101"/>
        <end position="116"/>
    </location>
</feature>
<dbReference type="EMBL" id="JARBHB010000010">
    <property type="protein sequence ID" value="KAJ8873516.1"/>
    <property type="molecule type" value="Genomic_DNA"/>
</dbReference>
<accession>A0ABQ9GNA8</accession>
<name>A0ABQ9GNA8_9NEOP</name>
<evidence type="ECO:0000313" key="2">
    <source>
        <dbReference type="EMBL" id="KAJ8873516.1"/>
    </source>
</evidence>
<protein>
    <submittedName>
        <fullName evidence="2">Uncharacterized protein</fullName>
    </submittedName>
</protein>
<proteinExistence type="predicted"/>
<feature type="compositionally biased region" description="Basic and acidic residues" evidence="1">
    <location>
        <begin position="772"/>
        <end position="783"/>
    </location>
</feature>
<sequence length="1192" mass="129407">MLYVVEHPVGQHVTYSHFTGMRVILYRCPNSHWSGIREVRQVLTASGRLQELTPFLIFTIAQLFPKDQAQTLRCLHIPVTPEIPKDLFTDPIHLSKDMHSPASSIHQRTGPPTDTTFEPLPVNQPSPHSGQPELTQVKQPSQVTGRPAARPVLYTGCAPVPLRDWNKTKSPPEGAPDLASKQKLPLAFVTFSTAQRALGSVAEQMLGVVSDVLQGELSFLAQAGQLCRPPSPEVGNAGVRQAQLLPFESAVAFYSKHLTDRLSLQVEKGRVGDAALLIVLFVTVKDAHPRLKIVLFTGRVTEVVHQDHPSSKTHHRMAPLIRSAHAVLDPAPAGDVTCPEDLCLAYPLSNSSHGMPARVLIMGHYHSTNVAFLCIEYAHTTCRTGGLDHWREKWWSIGIGAYYCLTKLKLATQFLSMYCQGLQPQGQELYSVFLLSSPVESSGHSGWFSQVVHLHPWVWYPQGVSSSKLDWLNIWWEELLVVGALPSCTLGHSKGGRVVVLSRLLPRVLRKEYVVCRRLQKQVVESSRSPRGIAAVAEESSGGAIISGRLLLALKRAVELASVPGSANLRWLPPTLSKVVKETQTLGFRSCQDLRATVSSCENGEWHAQGDAEENLHPASLLDTAQVGPTAATPEVYNGDLAEADQSCHAEHDGADSSCDAEVCTSTHPQLQQTVDTLPADKQVSLLLQDGSTQPTRSSQPPAPCVKAINMSTTSNGEIRKGYQKGEIAATLISQSLKISVRSPRVLTTRPLAPKSLNLRKFPGRLHHHRQQHPEDAADRQHPEVSTTSHPDSVTPMVAGHADIPPGTRFKSQLEQGQRRTRFEAIRQGGDSVLGIDWPWQEIDFLDRLAPVIVAPESANSSQPALRARVSVLMCQVSKATGKSLLFTSNLSAMCVYAQGGQVQEAGACTGAACNEPQLQETDVSAPLIPTSLAVLSHFLYPDTSSRHLPGPSDVTARLPQSGVHGNVIASTRGDKKLSGAPIADKSAPPYGSQALLQSVEDSLLSSAAHPGFNLLHFSSPRYGLNHYLQKATSTPAPARTRLPSADCPGTALHVCRECSCPYQQVEMAAVPGGSSSGECGVLEVEELVVDEERCEYGAAPQWMRGESRRSPRKLADQPYCPARFPRAKIQELGVKSSFFKLEASALAAVGAEEATAVAQADCNDWDGQDWAPQPSTTPGMCTASQHRLLYL</sequence>
<evidence type="ECO:0000256" key="1">
    <source>
        <dbReference type="SAM" id="MobiDB-lite"/>
    </source>
</evidence>
<feature type="region of interest" description="Disordered" evidence="1">
    <location>
        <begin position="763"/>
        <end position="796"/>
    </location>
</feature>